<dbReference type="PANTHER" id="PTHR11820:SF90">
    <property type="entry name" value="FLUTATHIONE S-TRANSFERASE"/>
    <property type="match status" value="1"/>
</dbReference>
<dbReference type="RefSeq" id="WP_123768495.1">
    <property type="nucleotide sequence ID" value="NZ_RKQN01000001.1"/>
</dbReference>
<feature type="domain" description="Fumarylacetoacetase-like C-terminal" evidence="2">
    <location>
        <begin position="26"/>
        <end position="227"/>
    </location>
</feature>
<dbReference type="InterPro" id="IPR036663">
    <property type="entry name" value="Fumarylacetoacetase_C_sf"/>
</dbReference>
<dbReference type="GO" id="GO:0018773">
    <property type="term" value="F:acetylpyruvate hydrolase activity"/>
    <property type="evidence" value="ECO:0007669"/>
    <property type="project" value="TreeGrafter"/>
</dbReference>
<organism evidence="3 4">
    <name type="scientific">Vulcaniibacterium tengchongense</name>
    <dbReference type="NCBI Taxonomy" id="1273429"/>
    <lineage>
        <taxon>Bacteria</taxon>
        <taxon>Pseudomonadati</taxon>
        <taxon>Pseudomonadota</taxon>
        <taxon>Gammaproteobacteria</taxon>
        <taxon>Lysobacterales</taxon>
        <taxon>Lysobacteraceae</taxon>
        <taxon>Vulcaniibacterium</taxon>
    </lineage>
</organism>
<dbReference type="Pfam" id="PF01557">
    <property type="entry name" value="FAA_hydrolase"/>
    <property type="match status" value="1"/>
</dbReference>
<dbReference type="PANTHER" id="PTHR11820">
    <property type="entry name" value="ACYLPYRUVASE"/>
    <property type="match status" value="1"/>
</dbReference>
<dbReference type="SUPFAM" id="SSF56529">
    <property type="entry name" value="FAH"/>
    <property type="match status" value="1"/>
</dbReference>
<dbReference type="EMBL" id="RKQN01000001">
    <property type="protein sequence ID" value="RPE80894.1"/>
    <property type="molecule type" value="Genomic_DNA"/>
</dbReference>
<dbReference type="AlphaFoldDB" id="A0A3N4W6R3"/>
<proteinExistence type="predicted"/>
<name>A0A3N4W6R3_9GAMM</name>
<reference evidence="3 4" key="1">
    <citation type="submission" date="2018-11" db="EMBL/GenBank/DDBJ databases">
        <title>Genomic Encyclopedia of Type Strains, Phase IV (KMG-IV): sequencing the most valuable type-strain genomes for metagenomic binning, comparative biology and taxonomic classification.</title>
        <authorList>
            <person name="Goeker M."/>
        </authorList>
    </citation>
    <scope>NUCLEOTIDE SEQUENCE [LARGE SCALE GENOMIC DNA]</scope>
    <source>
        <strain evidence="3 4">DSM 25623</strain>
    </source>
</reference>
<keyword evidence="4" id="KW-1185">Reference proteome</keyword>
<gene>
    <name evidence="3" type="ORF">EDC50_0060</name>
</gene>
<dbReference type="Proteomes" id="UP000269708">
    <property type="component" value="Unassembled WGS sequence"/>
</dbReference>
<evidence type="ECO:0000256" key="1">
    <source>
        <dbReference type="ARBA" id="ARBA00022723"/>
    </source>
</evidence>
<comment type="caution">
    <text evidence="3">The sequence shown here is derived from an EMBL/GenBank/DDBJ whole genome shotgun (WGS) entry which is preliminary data.</text>
</comment>
<dbReference type="Gene3D" id="3.90.850.10">
    <property type="entry name" value="Fumarylacetoacetase-like, C-terminal domain"/>
    <property type="match status" value="1"/>
</dbReference>
<evidence type="ECO:0000313" key="4">
    <source>
        <dbReference type="Proteomes" id="UP000269708"/>
    </source>
</evidence>
<protein>
    <submittedName>
        <fullName evidence="3">2-keto-4-pentenoate hydratase/2-oxohepta-3-ene-1,7-dioic acid hydratase in catechol pathway</fullName>
    </submittedName>
</protein>
<evidence type="ECO:0000259" key="2">
    <source>
        <dbReference type="Pfam" id="PF01557"/>
    </source>
</evidence>
<accession>A0A3N4W6R3</accession>
<dbReference type="GO" id="GO:0046872">
    <property type="term" value="F:metal ion binding"/>
    <property type="evidence" value="ECO:0007669"/>
    <property type="project" value="UniProtKB-KW"/>
</dbReference>
<dbReference type="OrthoDB" id="9805307at2"/>
<sequence>MADVFAAPPQPRVPVRGGGEFPIHRIYCVGRNFAEHAREMGAAAPASAAERGHPVFFLKPADAATVDEAVPYPPGTAELHHEVELVVALGRDAGPGVLDPADAHALVFGYSVGLDLTRRDLQSAAKAKGLPWDTGKAFDCAAPLGAIVPAAQTGELGARALSLEVNGALRQRGSLADLIWNVPEILHELSRLYALRAGDLVFMGTPAGVGPLRVGDRFRARLDGVVERSGRIVAGA</sequence>
<evidence type="ECO:0000313" key="3">
    <source>
        <dbReference type="EMBL" id="RPE80894.1"/>
    </source>
</evidence>
<dbReference type="InterPro" id="IPR011234">
    <property type="entry name" value="Fumarylacetoacetase-like_C"/>
</dbReference>
<keyword evidence="1" id="KW-0479">Metal-binding</keyword>